<name>A0A077ZGF8_TRITR</name>
<dbReference type="PANTHER" id="PTHR13298">
    <property type="entry name" value="CYTOSOLIC REGULATOR PIANISSIMO"/>
    <property type="match status" value="1"/>
</dbReference>
<evidence type="ECO:0000259" key="1">
    <source>
        <dbReference type="SMART" id="SM01310"/>
    </source>
</evidence>
<keyword evidence="3" id="KW-1185">Reference proteome</keyword>
<reference evidence="2" key="2">
    <citation type="submission" date="2014-03" db="EMBL/GenBank/DDBJ databases">
        <title>The whipworm genome and dual-species transcriptomics of an intimate host-pathogen interaction.</title>
        <authorList>
            <person name="Foth B.J."/>
            <person name="Tsai I.J."/>
            <person name="Reid A.J."/>
            <person name="Bancroft A.J."/>
            <person name="Nichol S."/>
            <person name="Tracey A."/>
            <person name="Holroyd N."/>
            <person name="Cotton J.A."/>
            <person name="Stanley E.J."/>
            <person name="Zarowiecki M."/>
            <person name="Liu J.Z."/>
            <person name="Huckvale T."/>
            <person name="Cooper P.J."/>
            <person name="Grencis R.K."/>
            <person name="Berriman M."/>
        </authorList>
    </citation>
    <scope>NUCLEOTIDE SEQUENCE [LARGE SCALE GENOMIC DNA]</scope>
</reference>
<organism evidence="2 3">
    <name type="scientific">Trichuris trichiura</name>
    <name type="common">Whipworm</name>
    <name type="synonym">Trichocephalus trichiurus</name>
    <dbReference type="NCBI Taxonomy" id="36087"/>
    <lineage>
        <taxon>Eukaryota</taxon>
        <taxon>Metazoa</taxon>
        <taxon>Ecdysozoa</taxon>
        <taxon>Nematoda</taxon>
        <taxon>Enoplea</taxon>
        <taxon>Dorylaimia</taxon>
        <taxon>Trichinellida</taxon>
        <taxon>Trichuridae</taxon>
        <taxon>Trichuris</taxon>
    </lineage>
</organism>
<reference evidence="2" key="1">
    <citation type="submission" date="2014-01" db="EMBL/GenBank/DDBJ databases">
        <authorList>
            <person name="Aslett M."/>
        </authorList>
    </citation>
    <scope>NUCLEOTIDE SEQUENCE</scope>
</reference>
<protein>
    <submittedName>
        <fullName evidence="2">RICTOR V domain containing protein</fullName>
    </submittedName>
</protein>
<dbReference type="InterPro" id="IPR028268">
    <property type="entry name" value="Pianissimo_fam"/>
</dbReference>
<dbReference type="OrthoDB" id="271111at2759"/>
<dbReference type="STRING" id="36087.A0A077ZGF8"/>
<sequence length="371" mass="42050">MFVPLFVFLQFAKPLQETRLYATHYVIMLGQMRVDHFAEWGINVLTDQLNDSSAEVVEAVIEGQWWTLLFYSLSSKCVGGFARNKFFFQGQIGCRDAGMMLLPLCVVPAIVRVAEQCNMCHIRGCAYYAISLISKNCFGSEILSLLGWDKTAVKVPLSLSEFKKSRHDFLMKMKEQLQYWQCLIIQSTSMKQSLFPCTEMLSGCSSTLPLHCTWCSVRNKILHVFADEKELISLLTEEYSIPVVSTEIPLPCCMDSLLTSAVPSDPFDRSDGRAESVDSMALLFQKTLLEPKRPLKSPLQSSSRRQMYLKSNLGQVRSLPVYEISPKFDTSHGTYGERLSFSLDDIRLIRDTYLLKKSQRLAFALSNCGVI</sequence>
<dbReference type="AlphaFoldDB" id="A0A077ZGF8"/>
<dbReference type="GO" id="GO:0038203">
    <property type="term" value="P:TORC2 signaling"/>
    <property type="evidence" value="ECO:0007669"/>
    <property type="project" value="TreeGrafter"/>
</dbReference>
<dbReference type="GO" id="GO:0043539">
    <property type="term" value="F:protein serine/threonine kinase activator activity"/>
    <property type="evidence" value="ECO:0007669"/>
    <property type="project" value="TreeGrafter"/>
</dbReference>
<proteinExistence type="predicted"/>
<dbReference type="EMBL" id="HG806399">
    <property type="protein sequence ID" value="CDW58698.1"/>
    <property type="molecule type" value="Genomic_DNA"/>
</dbReference>
<dbReference type="InterPro" id="IPR029452">
    <property type="entry name" value="RICTOR_V"/>
</dbReference>
<dbReference type="GO" id="GO:0051897">
    <property type="term" value="P:positive regulation of phosphatidylinositol 3-kinase/protein kinase B signal transduction"/>
    <property type="evidence" value="ECO:0007669"/>
    <property type="project" value="TreeGrafter"/>
</dbReference>
<dbReference type="SMART" id="SM01310">
    <property type="entry name" value="RICTOR_V"/>
    <property type="match status" value="1"/>
</dbReference>
<accession>A0A077ZGF8</accession>
<evidence type="ECO:0000313" key="2">
    <source>
        <dbReference type="EMBL" id="CDW58698.1"/>
    </source>
</evidence>
<gene>
    <name evidence="2" type="ORF">TTRE_0000702301</name>
</gene>
<evidence type="ECO:0000313" key="3">
    <source>
        <dbReference type="Proteomes" id="UP000030665"/>
    </source>
</evidence>
<dbReference type="Proteomes" id="UP000030665">
    <property type="component" value="Unassembled WGS sequence"/>
</dbReference>
<dbReference type="Pfam" id="PF14668">
    <property type="entry name" value="RICTOR_V"/>
    <property type="match status" value="1"/>
</dbReference>
<dbReference type="PANTHER" id="PTHR13298:SF11">
    <property type="entry name" value="RAPAMYCIN-INSENSITIVE COMPANION OF MTOR"/>
    <property type="match status" value="1"/>
</dbReference>
<dbReference type="GO" id="GO:0031932">
    <property type="term" value="C:TORC2 complex"/>
    <property type="evidence" value="ECO:0007669"/>
    <property type="project" value="InterPro"/>
</dbReference>
<feature type="domain" description="Rapamycin-insensitive companion of mTOR" evidence="1">
    <location>
        <begin position="90"/>
        <end position="150"/>
    </location>
</feature>